<feature type="compositionally biased region" description="Polar residues" evidence="1">
    <location>
        <begin position="63"/>
        <end position="82"/>
    </location>
</feature>
<sequence length="162" mass="17656">MAPSTRRSARKTTTKKSSPTSVGDFEDKLEMGSSTGSKTGVTSSSEIDCDNNSAKKRRVTFSMDVSTPASPSVSDISSQNRAKVSARAQRSLRRQANIETVAAKVVPRSAAAIKRGRKQSPATSSKRGKPADDEEVVKIKLNTGTLYMYRGLNRRVMFVRRL</sequence>
<name>A0A7S2S868_9STRA</name>
<accession>A0A7S2S868</accession>
<feature type="region of interest" description="Disordered" evidence="1">
    <location>
        <begin position="110"/>
        <end position="135"/>
    </location>
</feature>
<dbReference type="AlphaFoldDB" id="A0A7S2S868"/>
<feature type="region of interest" description="Disordered" evidence="1">
    <location>
        <begin position="1"/>
        <end position="92"/>
    </location>
</feature>
<feature type="compositionally biased region" description="Low complexity" evidence="1">
    <location>
        <begin position="32"/>
        <end position="45"/>
    </location>
</feature>
<proteinExistence type="predicted"/>
<protein>
    <submittedName>
        <fullName evidence="2">Uncharacterized protein</fullName>
    </submittedName>
</protein>
<evidence type="ECO:0000313" key="2">
    <source>
        <dbReference type="EMBL" id="CAD9692498.1"/>
    </source>
</evidence>
<evidence type="ECO:0000256" key="1">
    <source>
        <dbReference type="SAM" id="MobiDB-lite"/>
    </source>
</evidence>
<dbReference type="EMBL" id="HBHI01025132">
    <property type="protein sequence ID" value="CAD9692498.1"/>
    <property type="molecule type" value="Transcribed_RNA"/>
</dbReference>
<reference evidence="2" key="1">
    <citation type="submission" date="2021-01" db="EMBL/GenBank/DDBJ databases">
        <authorList>
            <person name="Corre E."/>
            <person name="Pelletier E."/>
            <person name="Niang G."/>
            <person name="Scheremetjew M."/>
            <person name="Finn R."/>
            <person name="Kale V."/>
            <person name="Holt S."/>
            <person name="Cochrane G."/>
            <person name="Meng A."/>
            <person name="Brown T."/>
            <person name="Cohen L."/>
        </authorList>
    </citation>
    <scope>NUCLEOTIDE SEQUENCE</scope>
    <source>
        <strain evidence="2">CCMP1452</strain>
    </source>
</reference>
<organism evidence="2">
    <name type="scientific">Eucampia antarctica</name>
    <dbReference type="NCBI Taxonomy" id="49252"/>
    <lineage>
        <taxon>Eukaryota</taxon>
        <taxon>Sar</taxon>
        <taxon>Stramenopiles</taxon>
        <taxon>Ochrophyta</taxon>
        <taxon>Bacillariophyta</taxon>
        <taxon>Mediophyceae</taxon>
        <taxon>Biddulphiophycidae</taxon>
        <taxon>Hemiaulales</taxon>
        <taxon>Hemiaulaceae</taxon>
        <taxon>Eucampia</taxon>
    </lineage>
</organism>
<gene>
    <name evidence="2" type="ORF">EANT1437_LOCUS12911</name>
</gene>